<proteinExistence type="predicted"/>
<feature type="region of interest" description="Disordered" evidence="1">
    <location>
        <begin position="1"/>
        <end position="64"/>
    </location>
</feature>
<sequence length="263" mass="28364">MSNNDPNQPGQPYNPDSAGQGSQQNPYGENPYGQSPYGQQPSAAGQNPYGQNPNPYGQPQAPGYDQYAAQGGYAAVQPPVERPRTLAIAFGLIMLAGIFSALSSWLMATSNMMANMIGQQWSLVQEEFQNQMQSTPGMNEDPLVEQMMQSPEAFMAQVNSMISSFVIVGMIITLGLYFLVGFFVGRGVGGMRILATILAALSLLNLVTTVPMVSMFADTQAGLINAVYVVGILLGVAGVVFAWLRPSSEYIAQRRMARRAGYR</sequence>
<keyword evidence="2" id="KW-0472">Membrane</keyword>
<dbReference type="EMBL" id="SPDS01000001">
    <property type="protein sequence ID" value="TFH56469.1"/>
    <property type="molecule type" value="Genomic_DNA"/>
</dbReference>
<name>A0A4Y8TY22_9MICC</name>
<evidence type="ECO:0000256" key="2">
    <source>
        <dbReference type="SAM" id="Phobius"/>
    </source>
</evidence>
<keyword evidence="2" id="KW-1133">Transmembrane helix</keyword>
<evidence type="ECO:0000256" key="1">
    <source>
        <dbReference type="SAM" id="MobiDB-lite"/>
    </source>
</evidence>
<gene>
    <name evidence="3" type="ORF">EXY26_05365</name>
</gene>
<dbReference type="Proteomes" id="UP000297638">
    <property type="component" value="Unassembled WGS sequence"/>
</dbReference>
<accession>A0A4Y8TY22</accession>
<feature type="compositionally biased region" description="Polar residues" evidence="1">
    <location>
        <begin position="17"/>
        <end position="57"/>
    </location>
</feature>
<feature type="transmembrane region" description="Helical" evidence="2">
    <location>
        <begin position="86"/>
        <end position="108"/>
    </location>
</feature>
<feature type="transmembrane region" description="Helical" evidence="2">
    <location>
        <begin position="161"/>
        <end position="184"/>
    </location>
</feature>
<feature type="compositionally biased region" description="Polar residues" evidence="1">
    <location>
        <begin position="1"/>
        <end position="11"/>
    </location>
</feature>
<dbReference type="RefSeq" id="WP_134779665.1">
    <property type="nucleotide sequence ID" value="NZ_SPDS01000001.1"/>
</dbReference>
<protein>
    <submittedName>
        <fullName evidence="3">Uncharacterized protein</fullName>
    </submittedName>
</protein>
<organism evidence="3 4">
    <name type="scientific">Glutamicibacter arilaitensis</name>
    <dbReference type="NCBI Taxonomy" id="256701"/>
    <lineage>
        <taxon>Bacteria</taxon>
        <taxon>Bacillati</taxon>
        <taxon>Actinomycetota</taxon>
        <taxon>Actinomycetes</taxon>
        <taxon>Micrococcales</taxon>
        <taxon>Micrococcaceae</taxon>
        <taxon>Glutamicibacter</taxon>
    </lineage>
</organism>
<feature type="transmembrane region" description="Helical" evidence="2">
    <location>
        <begin position="193"/>
        <end position="217"/>
    </location>
</feature>
<feature type="transmembrane region" description="Helical" evidence="2">
    <location>
        <begin position="223"/>
        <end position="244"/>
    </location>
</feature>
<comment type="caution">
    <text evidence="3">The sequence shown here is derived from an EMBL/GenBank/DDBJ whole genome shotgun (WGS) entry which is preliminary data.</text>
</comment>
<dbReference type="AlphaFoldDB" id="A0A4Y8TY22"/>
<evidence type="ECO:0000313" key="4">
    <source>
        <dbReference type="Proteomes" id="UP000297638"/>
    </source>
</evidence>
<reference evidence="3 4" key="1">
    <citation type="submission" date="2019-03" db="EMBL/GenBank/DDBJ databases">
        <title>Glutamicibacter sp. LJH19 genome.</title>
        <authorList>
            <person name="Sinai Borker S."/>
            <person name="Kumar R."/>
        </authorList>
    </citation>
    <scope>NUCLEOTIDE SEQUENCE [LARGE SCALE GENOMIC DNA]</scope>
    <source>
        <strain evidence="3 4">LJH19</strain>
    </source>
</reference>
<keyword evidence="2" id="KW-0812">Transmembrane</keyword>
<evidence type="ECO:0000313" key="3">
    <source>
        <dbReference type="EMBL" id="TFH56469.1"/>
    </source>
</evidence>